<dbReference type="InterPro" id="IPR036165">
    <property type="entry name" value="YefM-like_sf"/>
</dbReference>
<dbReference type="RefSeq" id="WP_166302135.1">
    <property type="nucleotide sequence ID" value="NZ_CAWPIB010000002.1"/>
</dbReference>
<evidence type="ECO:0000313" key="3">
    <source>
        <dbReference type="EMBL" id="NHB91139.1"/>
    </source>
</evidence>
<proteinExistence type="inferred from homology"/>
<keyword evidence="4" id="KW-1185">Reference proteome</keyword>
<evidence type="ECO:0000256" key="2">
    <source>
        <dbReference type="RuleBase" id="RU362080"/>
    </source>
</evidence>
<dbReference type="InterPro" id="IPR006442">
    <property type="entry name" value="Antitoxin_Phd/YefM"/>
</dbReference>
<gene>
    <name evidence="3" type="ORF">C5469_02970</name>
</gene>
<dbReference type="NCBIfam" id="TIGR01552">
    <property type="entry name" value="phd_fam"/>
    <property type="match status" value="1"/>
</dbReference>
<organism evidence="3 4">
    <name type="scientific">Photorhabdus cinerea</name>
    <dbReference type="NCBI Taxonomy" id="471575"/>
    <lineage>
        <taxon>Bacteria</taxon>
        <taxon>Pseudomonadati</taxon>
        <taxon>Pseudomonadota</taxon>
        <taxon>Gammaproteobacteria</taxon>
        <taxon>Enterobacterales</taxon>
        <taxon>Morganellaceae</taxon>
        <taxon>Photorhabdus</taxon>
    </lineage>
</organism>
<accession>A0A7X5QB64</accession>
<reference evidence="3 4" key="1">
    <citation type="submission" date="2018-02" db="EMBL/GenBank/DDBJ databases">
        <authorList>
            <person name="Machado R.A."/>
        </authorList>
    </citation>
    <scope>NUCLEOTIDE SEQUENCE [LARGE SCALE GENOMIC DNA]</scope>
    <source>
        <strain evidence="3 4">DSM 19724</strain>
    </source>
</reference>
<dbReference type="SUPFAM" id="SSF143120">
    <property type="entry name" value="YefM-like"/>
    <property type="match status" value="1"/>
</dbReference>
<name>A0A7X5QB64_9GAMM</name>
<sequence length="85" mass="9783">MEKVNIYDAKAHLSKLINDVTTTGEPFLIARNGKVVAKVMAYREEEPRRKLGFLIGKYSCPDNFDDEDEIINRLFEGNNDDELFT</sequence>
<comment type="similarity">
    <text evidence="1 2">Belongs to the phD/YefM antitoxin family.</text>
</comment>
<evidence type="ECO:0000313" key="4">
    <source>
        <dbReference type="Proteomes" id="UP000591844"/>
    </source>
</evidence>
<evidence type="ECO:0000256" key="1">
    <source>
        <dbReference type="ARBA" id="ARBA00009981"/>
    </source>
</evidence>
<dbReference type="Pfam" id="PF02604">
    <property type="entry name" value="PhdYeFM_antitox"/>
    <property type="match status" value="1"/>
</dbReference>
<comment type="function">
    <text evidence="2">Antitoxin component of a type II toxin-antitoxin (TA) system.</text>
</comment>
<protein>
    <recommendedName>
        <fullName evidence="2">Antitoxin</fullName>
    </recommendedName>
</protein>
<comment type="caution">
    <text evidence="3">The sequence shown here is derived from an EMBL/GenBank/DDBJ whole genome shotgun (WGS) entry which is preliminary data.</text>
</comment>
<dbReference type="Gene3D" id="3.40.1620.10">
    <property type="entry name" value="YefM-like domain"/>
    <property type="match status" value="1"/>
</dbReference>
<dbReference type="AlphaFoldDB" id="A0A7X5QB64"/>
<dbReference type="Proteomes" id="UP000591844">
    <property type="component" value="Unassembled WGS sequence"/>
</dbReference>
<dbReference type="EMBL" id="PUJW01000002">
    <property type="protein sequence ID" value="NHB91139.1"/>
    <property type="molecule type" value="Genomic_DNA"/>
</dbReference>